<evidence type="ECO:0000256" key="5">
    <source>
        <dbReference type="ARBA" id="ARBA00023016"/>
    </source>
</evidence>
<dbReference type="EMBL" id="PVWG01000034">
    <property type="protein sequence ID" value="PSB16993.1"/>
    <property type="molecule type" value="Genomic_DNA"/>
</dbReference>
<organism evidence="8 9">
    <name type="scientific">Phormidesmis priestleyi ULC007</name>
    <dbReference type="NCBI Taxonomy" id="1920490"/>
    <lineage>
        <taxon>Bacteria</taxon>
        <taxon>Bacillati</taxon>
        <taxon>Cyanobacteriota</taxon>
        <taxon>Cyanophyceae</taxon>
        <taxon>Leptolyngbyales</taxon>
        <taxon>Leptolyngbyaceae</taxon>
        <taxon>Phormidesmis</taxon>
    </lineage>
</organism>
<evidence type="ECO:0000256" key="7">
    <source>
        <dbReference type="RuleBase" id="RU003322"/>
    </source>
</evidence>
<evidence type="ECO:0000313" key="9">
    <source>
        <dbReference type="Proteomes" id="UP000238634"/>
    </source>
</evidence>
<sequence>MAKVIGIDLGTTMSAMAYVNEHGQAEIIKNAEGQNITPSVVRFGKNDQVAVGRTAKNAAVAQPKNVVQFIKSRMSDPDYLTPPDDSGTTHRPEEISALILKNLKQDAEKALGEVVTKAVITVPAYFGDLERQRTKQAGGIAGFEVLDIIDEPTAAAIAYGIKQTQENMTILVYDLGGGTFDVTVLRVVGGGELKVLATEGNKSLGGTYFDEAICNFFAEQFRSTHQADPLENLRTYQDFRNKAEVAKVDLSKDVEIYINLTAEGKVLDIELTREQVENLITSDIDQTQVLTEKVLEAAALKWGNVDKVLLVGGSTRIPLVQKMVKALTGKEPETGINPDEVVAMGAAIYAAGLGGITLRGAGGKAIAAPKVRNVTAHSLGIIAKNDAEEDINFKLIQKNSEIPAEGEGIFTTFEDNQTEARIQIVQGEDENPEYCTKVGDAGVLTGIPPKSKGTAKIQVRLGYDKSGMVRLHAKELESGVELVANIENHALLSGEEMRKVTAKVQGLRVT</sequence>
<dbReference type="Proteomes" id="UP000238634">
    <property type="component" value="Unassembled WGS sequence"/>
</dbReference>
<dbReference type="PROSITE" id="PS00297">
    <property type="entry name" value="HSP70_1"/>
    <property type="match status" value="1"/>
</dbReference>
<dbReference type="FunFam" id="3.90.640.10:FF:000003">
    <property type="entry name" value="Molecular chaperone DnaK"/>
    <property type="match status" value="1"/>
</dbReference>
<reference evidence="8 9" key="1">
    <citation type="submission" date="2018-02" db="EMBL/GenBank/DDBJ databases">
        <authorList>
            <person name="Cohen D.B."/>
            <person name="Kent A.D."/>
        </authorList>
    </citation>
    <scope>NUCLEOTIDE SEQUENCE [LARGE SCALE GENOMIC DNA]</scope>
    <source>
        <strain evidence="8 9">ULC007</strain>
    </source>
</reference>
<reference evidence="8 9" key="2">
    <citation type="submission" date="2018-03" db="EMBL/GenBank/DDBJ databases">
        <title>The ancient ancestry and fast evolution of plastids.</title>
        <authorList>
            <person name="Moore K.R."/>
            <person name="Magnabosco C."/>
            <person name="Momper L."/>
            <person name="Gold D.A."/>
            <person name="Bosak T."/>
            <person name="Fournier G.P."/>
        </authorList>
    </citation>
    <scope>NUCLEOTIDE SEQUENCE [LARGE SCALE GENOMIC DNA]</scope>
    <source>
        <strain evidence="8 9">ULC007</strain>
    </source>
</reference>
<dbReference type="Gene3D" id="3.30.420.40">
    <property type="match status" value="2"/>
</dbReference>
<keyword evidence="4 7" id="KW-0067">ATP-binding</keyword>
<evidence type="ECO:0000256" key="4">
    <source>
        <dbReference type="ARBA" id="ARBA00022840"/>
    </source>
</evidence>
<keyword evidence="3 7" id="KW-0547">Nucleotide-binding</keyword>
<dbReference type="GO" id="GO:0140662">
    <property type="term" value="F:ATP-dependent protein folding chaperone"/>
    <property type="evidence" value="ECO:0007669"/>
    <property type="project" value="InterPro"/>
</dbReference>
<dbReference type="AlphaFoldDB" id="A0A2T1D966"/>
<dbReference type="FunFam" id="3.30.420.40:FF:000071">
    <property type="entry name" value="Molecular chaperone DnaK"/>
    <property type="match status" value="1"/>
</dbReference>
<dbReference type="InterPro" id="IPR013126">
    <property type="entry name" value="Hsp_70_fam"/>
</dbReference>
<dbReference type="GO" id="GO:0005524">
    <property type="term" value="F:ATP binding"/>
    <property type="evidence" value="ECO:0007669"/>
    <property type="project" value="UniProtKB-KW"/>
</dbReference>
<dbReference type="PRINTS" id="PR00301">
    <property type="entry name" value="HEATSHOCK70"/>
</dbReference>
<dbReference type="RefSeq" id="WP_073074422.1">
    <property type="nucleotide sequence ID" value="NZ_MPPI01000036.1"/>
</dbReference>
<dbReference type="SUPFAM" id="SSF100920">
    <property type="entry name" value="Heat shock protein 70kD (HSP70), peptide-binding domain"/>
    <property type="match status" value="1"/>
</dbReference>
<accession>A0A2T1D966</accession>
<gene>
    <name evidence="8" type="primary">dnaK</name>
    <name evidence="8" type="ORF">C7B65_20060</name>
</gene>
<dbReference type="SUPFAM" id="SSF53067">
    <property type="entry name" value="Actin-like ATPase domain"/>
    <property type="match status" value="2"/>
</dbReference>
<dbReference type="PROSITE" id="PS01036">
    <property type="entry name" value="HSP70_3"/>
    <property type="match status" value="1"/>
</dbReference>
<evidence type="ECO:0000313" key="8">
    <source>
        <dbReference type="EMBL" id="PSB16993.1"/>
    </source>
</evidence>
<comment type="caution">
    <text evidence="8">The sequence shown here is derived from an EMBL/GenBank/DDBJ whole genome shotgun (WGS) entry which is preliminary data.</text>
</comment>
<evidence type="ECO:0000256" key="1">
    <source>
        <dbReference type="ARBA" id="ARBA00007381"/>
    </source>
</evidence>
<proteinExistence type="inferred from homology"/>
<keyword evidence="9" id="KW-1185">Reference proteome</keyword>
<keyword evidence="5" id="KW-0346">Stress response</keyword>
<dbReference type="PANTHER" id="PTHR19375">
    <property type="entry name" value="HEAT SHOCK PROTEIN 70KDA"/>
    <property type="match status" value="1"/>
</dbReference>
<dbReference type="Gene3D" id="2.60.34.10">
    <property type="entry name" value="Substrate Binding Domain Of DNAk, Chain A, domain 1"/>
    <property type="match status" value="1"/>
</dbReference>
<dbReference type="InterPro" id="IPR043129">
    <property type="entry name" value="ATPase_NBD"/>
</dbReference>
<evidence type="ECO:0000256" key="3">
    <source>
        <dbReference type="ARBA" id="ARBA00022741"/>
    </source>
</evidence>
<dbReference type="OrthoDB" id="9766019at2"/>
<name>A0A2T1D966_9CYAN</name>
<dbReference type="InterPro" id="IPR018181">
    <property type="entry name" value="Heat_shock_70_CS"/>
</dbReference>
<dbReference type="PROSITE" id="PS00329">
    <property type="entry name" value="HSP70_2"/>
    <property type="match status" value="1"/>
</dbReference>
<dbReference type="Pfam" id="PF00012">
    <property type="entry name" value="HSP70"/>
    <property type="match status" value="2"/>
</dbReference>
<dbReference type="InterPro" id="IPR029047">
    <property type="entry name" value="HSP70_peptide-bd_sf"/>
</dbReference>
<dbReference type="Gene3D" id="3.90.640.10">
    <property type="entry name" value="Actin, Chain A, domain 4"/>
    <property type="match status" value="1"/>
</dbReference>
<dbReference type="STRING" id="1920490.GCA_001895925_02016"/>
<comment type="similarity">
    <text evidence="1 7">Belongs to the heat shock protein 70 family.</text>
</comment>
<evidence type="ECO:0000256" key="2">
    <source>
        <dbReference type="ARBA" id="ARBA00022553"/>
    </source>
</evidence>
<keyword evidence="6" id="KW-0143">Chaperone</keyword>
<keyword evidence="2" id="KW-0597">Phosphoprotein</keyword>
<evidence type="ECO:0000256" key="6">
    <source>
        <dbReference type="ARBA" id="ARBA00023186"/>
    </source>
</evidence>
<protein>
    <submittedName>
        <fullName evidence="8">Molecular chaperone DnaK</fullName>
    </submittedName>
</protein>